<dbReference type="Pfam" id="PF07883">
    <property type="entry name" value="Cupin_2"/>
    <property type="match status" value="1"/>
</dbReference>
<gene>
    <name evidence="5" type="ORF">NK125_06570</name>
</gene>
<dbReference type="SUPFAM" id="SSF51182">
    <property type="entry name" value="RmlC-like cupins"/>
    <property type="match status" value="1"/>
</dbReference>
<keyword evidence="2" id="KW-0238">DNA-binding</keyword>
<dbReference type="PROSITE" id="PS01124">
    <property type="entry name" value="HTH_ARAC_FAMILY_2"/>
    <property type="match status" value="1"/>
</dbReference>
<accession>A0ABT1EB51</accession>
<dbReference type="Gene3D" id="2.60.120.10">
    <property type="entry name" value="Jelly Rolls"/>
    <property type="match status" value="1"/>
</dbReference>
<dbReference type="InterPro" id="IPR011051">
    <property type="entry name" value="RmlC_Cupin_sf"/>
</dbReference>
<dbReference type="SMART" id="SM00342">
    <property type="entry name" value="HTH_ARAC"/>
    <property type="match status" value="1"/>
</dbReference>
<dbReference type="PANTHER" id="PTHR43280">
    <property type="entry name" value="ARAC-FAMILY TRANSCRIPTIONAL REGULATOR"/>
    <property type="match status" value="1"/>
</dbReference>
<dbReference type="InterPro" id="IPR009057">
    <property type="entry name" value="Homeodomain-like_sf"/>
</dbReference>
<keyword evidence="6" id="KW-1185">Reference proteome</keyword>
<evidence type="ECO:0000256" key="1">
    <source>
        <dbReference type="ARBA" id="ARBA00023015"/>
    </source>
</evidence>
<dbReference type="Gene3D" id="1.10.10.60">
    <property type="entry name" value="Homeodomain-like"/>
    <property type="match status" value="2"/>
</dbReference>
<dbReference type="Pfam" id="PF12833">
    <property type="entry name" value="HTH_18"/>
    <property type="match status" value="1"/>
</dbReference>
<sequence length="287" mass="33885">MSKYLEIPEFDQDISFRTFLHDGMAITYPHVHKEIEIIYILKGRLNIGVRDEIIELQKGEVYFFSSGEPHFFLASPGSERYVWQFDLKIFNETLLGGNLESLFELFEKSEPCSRSWPKDFTEKFIHLLMDAYYTLEEKKKGYNYYLTGLLNQVVGLMYQQIPERVTKIGQKNSSEMKYKETLDQLNVIFDFVEKHYDEPLTLDEVSSKIGFNPHYFTRFFKKNTGQTFMQFLTEYRIIQSKFILANEKLPMVDVAERAGFSSVKTFHHVFKNHVGISPLKYSKKMKK</sequence>
<dbReference type="PANTHER" id="PTHR43280:SF28">
    <property type="entry name" value="HTH-TYPE TRANSCRIPTIONAL ACTIVATOR RHAS"/>
    <property type="match status" value="1"/>
</dbReference>
<dbReference type="RefSeq" id="WP_262065866.1">
    <property type="nucleotide sequence ID" value="NZ_JAMXOD010000007.1"/>
</dbReference>
<comment type="caution">
    <text evidence="5">The sequence shown here is derived from an EMBL/GenBank/DDBJ whole genome shotgun (WGS) entry which is preliminary data.</text>
</comment>
<evidence type="ECO:0000313" key="6">
    <source>
        <dbReference type="Proteomes" id="UP001523566"/>
    </source>
</evidence>
<dbReference type="InterPro" id="IPR018060">
    <property type="entry name" value="HTH_AraC"/>
</dbReference>
<evidence type="ECO:0000259" key="4">
    <source>
        <dbReference type="PROSITE" id="PS01124"/>
    </source>
</evidence>
<keyword evidence="3" id="KW-0804">Transcription</keyword>
<dbReference type="EMBL" id="JAMZFW010000007">
    <property type="protein sequence ID" value="MCP1102081.1"/>
    <property type="molecule type" value="Genomic_DNA"/>
</dbReference>
<reference evidence="5 6" key="1">
    <citation type="journal article" date="2022" name="Genome Biol. Evol.">
        <title>Host diet, physiology and behaviors set the stage for Lachnospiraceae cladogenesis.</title>
        <authorList>
            <person name="Vera-Ponce De Leon A."/>
            <person name="Schneider M."/>
            <person name="Jahnes B.C."/>
            <person name="Sadowski V."/>
            <person name="Camuy-Velez L.A."/>
            <person name="Duan J."/>
            <person name="Sabree Z.L."/>
        </authorList>
    </citation>
    <scope>NUCLEOTIDE SEQUENCE [LARGE SCALE GENOMIC DNA]</scope>
    <source>
        <strain evidence="5 6">PAL113</strain>
    </source>
</reference>
<keyword evidence="1" id="KW-0805">Transcription regulation</keyword>
<evidence type="ECO:0000256" key="3">
    <source>
        <dbReference type="ARBA" id="ARBA00023163"/>
    </source>
</evidence>
<evidence type="ECO:0000256" key="2">
    <source>
        <dbReference type="ARBA" id="ARBA00023125"/>
    </source>
</evidence>
<feature type="domain" description="HTH araC/xylS-type" evidence="4">
    <location>
        <begin position="186"/>
        <end position="284"/>
    </location>
</feature>
<organism evidence="5 6">
    <name type="scientific">Aequitasia blattaphilus</name>
    <dbReference type="NCBI Taxonomy" id="2949332"/>
    <lineage>
        <taxon>Bacteria</taxon>
        <taxon>Bacillati</taxon>
        <taxon>Bacillota</taxon>
        <taxon>Clostridia</taxon>
        <taxon>Lachnospirales</taxon>
        <taxon>Lachnospiraceae</taxon>
        <taxon>Aequitasia</taxon>
    </lineage>
</organism>
<evidence type="ECO:0000313" key="5">
    <source>
        <dbReference type="EMBL" id="MCP1102081.1"/>
    </source>
</evidence>
<dbReference type="CDD" id="cd02209">
    <property type="entry name" value="cupin_XRE_C"/>
    <property type="match status" value="1"/>
</dbReference>
<dbReference type="PROSITE" id="PS00041">
    <property type="entry name" value="HTH_ARAC_FAMILY_1"/>
    <property type="match status" value="1"/>
</dbReference>
<dbReference type="SUPFAM" id="SSF46689">
    <property type="entry name" value="Homeodomain-like"/>
    <property type="match status" value="2"/>
</dbReference>
<dbReference type="InterPro" id="IPR013096">
    <property type="entry name" value="Cupin_2"/>
</dbReference>
<dbReference type="InterPro" id="IPR014710">
    <property type="entry name" value="RmlC-like_jellyroll"/>
</dbReference>
<dbReference type="Proteomes" id="UP001523566">
    <property type="component" value="Unassembled WGS sequence"/>
</dbReference>
<name>A0ABT1EB51_9FIRM</name>
<protein>
    <submittedName>
        <fullName evidence="5">AraC family transcriptional regulator</fullName>
    </submittedName>
</protein>
<dbReference type="InterPro" id="IPR018062">
    <property type="entry name" value="HTH_AraC-typ_CS"/>
</dbReference>
<proteinExistence type="predicted"/>